<dbReference type="GeneID" id="72467731"/>
<evidence type="ECO:0000313" key="1">
    <source>
        <dbReference type="EMBL" id="GJG60305.1"/>
    </source>
</evidence>
<keyword evidence="2" id="KW-1185">Reference proteome</keyword>
<protein>
    <submittedName>
        <fullName evidence="1">Uncharacterized protein</fullName>
    </submittedName>
</protein>
<comment type="caution">
    <text evidence="1">The sequence shown here is derived from an EMBL/GenBank/DDBJ whole genome shotgun (WGS) entry which is preliminary data.</text>
</comment>
<dbReference type="Proteomes" id="UP000825483">
    <property type="component" value="Unassembled WGS sequence"/>
</dbReference>
<dbReference type="RefSeq" id="WP_223926454.1">
    <property type="nucleotide sequence ID" value="NZ_BPTU01000001.1"/>
</dbReference>
<accession>A0A9R1CD28</accession>
<sequence>MNEQVYKSAISRYIKWAKGNQEQVAKDIQERKEMSEHIQAYDKKKLSEIDAAGLIDLLSSLWAMGMWGNKQNHIESIIASNGLETLQKQFTNLLYGDASIETRWDEFRSKVKGIGPAVMSELLNKMYPEKYILWNNKAKTSFLKLEIPKTPKYYASLDGKMYAYLSDTGRKLIDKAKDLKSEEITDLLSFDYFIWQELQDDIPAEDNTVQEEPKTTKKQSKFIHNDVRDRIMDIGTFLGFKASTEEKVADGAVVDAVWEASIGNMGRVIYVFEVQTSGSIDSLILNLMKAKSNKAVQGIIAVSDIEQIEKIKKEVTSLPQIKDAIKYWDYRDVLNVYDQLSSAFESINKLELVPEGFTK</sequence>
<dbReference type="AlphaFoldDB" id="A0A9R1CD28"/>
<gene>
    <name evidence="1" type="ORF">PRLR5076_31560</name>
</gene>
<evidence type="ECO:0000313" key="2">
    <source>
        <dbReference type="Proteomes" id="UP000825483"/>
    </source>
</evidence>
<dbReference type="EMBL" id="BPUB01000003">
    <property type="protein sequence ID" value="GJG60305.1"/>
    <property type="molecule type" value="Genomic_DNA"/>
</dbReference>
<name>A0A9R1CD28_9BACT</name>
<organism evidence="1 2">
    <name type="scientific">Prevotella lacticifex</name>
    <dbReference type="NCBI Taxonomy" id="2854755"/>
    <lineage>
        <taxon>Bacteria</taxon>
        <taxon>Pseudomonadati</taxon>
        <taxon>Bacteroidota</taxon>
        <taxon>Bacteroidia</taxon>
        <taxon>Bacteroidales</taxon>
        <taxon>Prevotellaceae</taxon>
        <taxon>Prevotella</taxon>
    </lineage>
</organism>
<reference evidence="1" key="1">
    <citation type="journal article" date="2022" name="Int. J. Syst. Evol. Microbiol.">
        <title>Prevotella lacticifex sp. nov., isolated from the rumen of cows.</title>
        <authorList>
            <person name="Shinkai T."/>
            <person name="Ikeyama N."/>
            <person name="Kumagai M."/>
            <person name="Ohmori H."/>
            <person name="Sakamoto M."/>
            <person name="Ohkuma M."/>
            <person name="Mitsumori M."/>
        </authorList>
    </citation>
    <scope>NUCLEOTIDE SEQUENCE</scope>
    <source>
        <strain evidence="1">R5076</strain>
    </source>
</reference>
<proteinExistence type="predicted"/>